<dbReference type="PANTHER" id="PTHR43861">
    <property type="entry name" value="TRANS-ACONITATE 2-METHYLTRANSFERASE-RELATED"/>
    <property type="match status" value="1"/>
</dbReference>
<dbReference type="STRING" id="273075.gene:9571408"/>
<dbReference type="EMBL" id="AL445063">
    <property type="protein sequence ID" value="CAC11338.1"/>
    <property type="molecule type" value="Genomic_DNA"/>
</dbReference>
<dbReference type="CDD" id="cd02440">
    <property type="entry name" value="AdoMet_MTases"/>
    <property type="match status" value="1"/>
</dbReference>
<evidence type="ECO:0000313" key="2">
    <source>
        <dbReference type="EMBL" id="CAC11338.1"/>
    </source>
</evidence>
<evidence type="ECO:0000259" key="1">
    <source>
        <dbReference type="Pfam" id="PF08242"/>
    </source>
</evidence>
<evidence type="ECO:0000313" key="3">
    <source>
        <dbReference type="Proteomes" id="UP000001024"/>
    </source>
</evidence>
<dbReference type="Pfam" id="PF08242">
    <property type="entry name" value="Methyltransf_12"/>
    <property type="match status" value="1"/>
</dbReference>
<dbReference type="AlphaFoldDB" id="Q9HLN5"/>
<dbReference type="InterPro" id="IPR013217">
    <property type="entry name" value="Methyltransf_12"/>
</dbReference>
<reference evidence="2 3" key="1">
    <citation type="journal article" date="2000" name="Nature">
        <title>The genome sequence of the thermoacidophilic scavenger Thermoplasma acidophilum.</title>
        <authorList>
            <person name="Ruepp A."/>
            <person name="Graml W."/>
            <person name="Santos-Martinez M.L."/>
            <person name="Koretke K.K."/>
            <person name="Volker C."/>
            <person name="Mewes H.W."/>
            <person name="Frishman D."/>
            <person name="Stocker S."/>
            <person name="Lupas A.N."/>
            <person name="Baumeister W."/>
        </authorList>
    </citation>
    <scope>NUCLEOTIDE SEQUENCE [LARGE SCALE GENOMIC DNA]</scope>
    <source>
        <strain evidence="3">ATCC 25905 / DSM 1728 / JCM 9062 / NBRC 15155 / AMRC-C165</strain>
    </source>
</reference>
<sequence>MISNHFLRDLYAIIVDDVGRFKPSAILDVGCGTGTADYFILSAFPDISVDCIDPSPYMISIARKKLSKFGSRVRAELGSSRSIPFDRRYDFVFTSISFHHWKCREDGLRNMAKYVSDHGVLAVYEYYRPNLRSFHRVAGKHALTMEDVEKLNIEGFTKKYEIRGEMMRIMFQRD</sequence>
<organism evidence="2 3">
    <name type="scientific">Thermoplasma acidophilum (strain ATCC 25905 / DSM 1728 / JCM 9062 / NBRC 15155 / AMRC-C165)</name>
    <dbReference type="NCBI Taxonomy" id="273075"/>
    <lineage>
        <taxon>Archaea</taxon>
        <taxon>Methanobacteriati</taxon>
        <taxon>Thermoplasmatota</taxon>
        <taxon>Thermoplasmata</taxon>
        <taxon>Thermoplasmatales</taxon>
        <taxon>Thermoplasmataceae</taxon>
        <taxon>Thermoplasma</taxon>
    </lineage>
</organism>
<name>Q9HLN5_THEAC</name>
<gene>
    <name evidence="2" type="ordered locus">Ta0192</name>
</gene>
<accession>Q9HLN5</accession>
<feature type="domain" description="Methyltransferase type 12" evidence="1">
    <location>
        <begin position="27"/>
        <end position="121"/>
    </location>
</feature>
<proteinExistence type="predicted"/>
<dbReference type="Proteomes" id="UP000001024">
    <property type="component" value="Chromosome"/>
</dbReference>
<dbReference type="eggNOG" id="arCOG01793">
    <property type="taxonomic scope" value="Archaea"/>
</dbReference>
<dbReference type="HOGENOM" id="CLU_1387532_0_0_2"/>
<dbReference type="Gene3D" id="3.40.50.150">
    <property type="entry name" value="Vaccinia Virus protein VP39"/>
    <property type="match status" value="1"/>
</dbReference>
<dbReference type="SUPFAM" id="SSF53335">
    <property type="entry name" value="S-adenosyl-L-methionine-dependent methyltransferases"/>
    <property type="match status" value="1"/>
</dbReference>
<protein>
    <recommendedName>
        <fullName evidence="1">Methyltransferase type 12 domain-containing protein</fullName>
    </recommendedName>
</protein>
<dbReference type="DNASU" id="1456982"/>
<dbReference type="InParanoid" id="Q9HLN5"/>
<dbReference type="EnsemblBacteria" id="CAC11338">
    <property type="protein sequence ID" value="CAC11338"/>
    <property type="gene ID" value="CAC11338"/>
</dbReference>
<dbReference type="InterPro" id="IPR029063">
    <property type="entry name" value="SAM-dependent_MTases_sf"/>
</dbReference>
<dbReference type="PaxDb" id="273075-Ta0192m"/>
<keyword evidence="3" id="KW-1185">Reference proteome</keyword>
<dbReference type="KEGG" id="tac:Ta0192"/>